<dbReference type="PANTHER" id="PTHR30365">
    <property type="entry name" value="CYTOCHROME D UBIQUINOL OXIDASE"/>
    <property type="match status" value="1"/>
</dbReference>
<evidence type="ECO:0000313" key="14">
    <source>
        <dbReference type="Proteomes" id="UP001635817"/>
    </source>
</evidence>
<evidence type="ECO:0000256" key="5">
    <source>
        <dbReference type="ARBA" id="ARBA00022617"/>
    </source>
</evidence>
<evidence type="ECO:0000313" key="13">
    <source>
        <dbReference type="EMBL" id="MFN6551275.1"/>
    </source>
</evidence>
<dbReference type="InterPro" id="IPR002585">
    <property type="entry name" value="Cyt-d_ubiquinol_oxidase_su_1"/>
</dbReference>
<keyword evidence="11 12" id="KW-0472">Membrane</keyword>
<dbReference type="Proteomes" id="UP001635817">
    <property type="component" value="Unassembled WGS sequence"/>
</dbReference>
<feature type="transmembrane region" description="Helical" evidence="12">
    <location>
        <begin position="20"/>
        <end position="41"/>
    </location>
</feature>
<feature type="transmembrane region" description="Helical" evidence="12">
    <location>
        <begin position="127"/>
        <end position="150"/>
    </location>
</feature>
<evidence type="ECO:0000256" key="8">
    <source>
        <dbReference type="ARBA" id="ARBA00022982"/>
    </source>
</evidence>
<evidence type="ECO:0000256" key="1">
    <source>
        <dbReference type="ARBA" id="ARBA00004651"/>
    </source>
</evidence>
<evidence type="ECO:0000256" key="9">
    <source>
        <dbReference type="ARBA" id="ARBA00022989"/>
    </source>
</evidence>
<evidence type="ECO:0000256" key="7">
    <source>
        <dbReference type="ARBA" id="ARBA00022723"/>
    </source>
</evidence>
<name>A0ABW9LTE2_9MYCO</name>
<reference evidence="13 14" key="1">
    <citation type="submission" date="2024-12" db="EMBL/GenBank/DDBJ databases">
        <title>The coexistence of Mycolicibacterium septicum and Mycolicibacterium nivoides in clinical samples.</title>
        <authorList>
            <person name="Wang C."/>
            <person name="Feng Y."/>
            <person name="Zong Z."/>
        </authorList>
    </citation>
    <scope>NUCLEOTIDE SEQUENCE [LARGE SCALE GENOMIC DNA]</scope>
    <source>
        <strain evidence="13 14">120310</strain>
    </source>
</reference>
<keyword evidence="14" id="KW-1185">Reference proteome</keyword>
<sequence>MDALDVSRWQFGITTVYHFIFVPLTIGLAPLIAIMQTVWVVTGNDNWYRLTRFFGKLFLINFAIGVATGIVQEFQFGMNWSEYSRFVGDIFGAPLAMEGLVAFFFESTFIGLWIFGWTRLPRLVHLACIWIVAIAVNMSAFFIIAANSFMQHPVGAHFNPDTGRAELTSIVALFTNNTAIAAFSHAVAGAFLTAGTFVACVCAWWMVRLHRRGAGPAEGHTTSEASHATRTTGDDAAAMYRPATILGCWVMLISAVALFFTGDAQGKLMFQQQPMKMASAESLCNSETDPNFSVLTVGTHNNCDSVVHLIEVPYVLPFLAEGKFTGVHLEGVTDLQARFEEKFGPGDYRPNLFVTYWSFRAMIGFLAVPGLFALAALWLTRGGRIPQQRWFSWFALLTIPTPFLANSAGWVFTEMGRQPWVVVPNPTGDQDIRLTVAQGVSGHSAGLVWLSLITFTLVYAVLAVVWFYLLRRYVVEGPLEHDSEPAPPTPPGDDEVAPLSFAY</sequence>
<feature type="transmembrane region" description="Helical" evidence="12">
    <location>
        <begin position="391"/>
        <end position="412"/>
    </location>
</feature>
<keyword evidence="7 12" id="KW-0479">Metal-binding</keyword>
<protein>
    <submittedName>
        <fullName evidence="13">Cytochrome ubiquinol oxidase subunit I</fullName>
    </submittedName>
</protein>
<evidence type="ECO:0000256" key="3">
    <source>
        <dbReference type="ARBA" id="ARBA00022448"/>
    </source>
</evidence>
<feature type="transmembrane region" description="Helical" evidence="12">
    <location>
        <begin position="53"/>
        <end position="71"/>
    </location>
</feature>
<keyword evidence="5 12" id="KW-0349">Heme</keyword>
<feature type="transmembrane region" description="Helical" evidence="12">
    <location>
        <begin position="182"/>
        <end position="207"/>
    </location>
</feature>
<dbReference type="RefSeq" id="WP_409549943.1">
    <property type="nucleotide sequence ID" value="NZ_JBKBDE010000003.1"/>
</dbReference>
<feature type="transmembrane region" description="Helical" evidence="12">
    <location>
        <begin position="240"/>
        <end position="260"/>
    </location>
</feature>
<evidence type="ECO:0000256" key="2">
    <source>
        <dbReference type="ARBA" id="ARBA00009819"/>
    </source>
</evidence>
<evidence type="ECO:0000256" key="6">
    <source>
        <dbReference type="ARBA" id="ARBA00022692"/>
    </source>
</evidence>
<dbReference type="PANTHER" id="PTHR30365:SF15">
    <property type="entry name" value="CYTOCHROME BD UBIQUINOL OXIDASE SUBUNIT 1"/>
    <property type="match status" value="1"/>
</dbReference>
<dbReference type="Pfam" id="PF01654">
    <property type="entry name" value="Cyt_bd_oxida_I"/>
    <property type="match status" value="1"/>
</dbReference>
<comment type="subcellular location">
    <subcellularLocation>
        <location evidence="1">Cell membrane</location>
        <topology evidence="1">Multi-pass membrane protein</topology>
    </subcellularLocation>
</comment>
<gene>
    <name evidence="13" type="ORF">ACK4CP_12790</name>
</gene>
<evidence type="ECO:0000256" key="4">
    <source>
        <dbReference type="ARBA" id="ARBA00022475"/>
    </source>
</evidence>
<feature type="transmembrane region" description="Helical" evidence="12">
    <location>
        <begin position="447"/>
        <end position="469"/>
    </location>
</feature>
<feature type="transmembrane region" description="Helical" evidence="12">
    <location>
        <begin position="357"/>
        <end position="379"/>
    </location>
</feature>
<keyword evidence="3 12" id="KW-0813">Transport</keyword>
<dbReference type="PIRSF" id="PIRSF006446">
    <property type="entry name" value="Cyt_quinol_oxidase_1"/>
    <property type="match status" value="1"/>
</dbReference>
<comment type="similarity">
    <text evidence="2 12">Belongs to the cytochrome ubiquinol oxidase subunit 1 family.</text>
</comment>
<evidence type="ECO:0000256" key="10">
    <source>
        <dbReference type="ARBA" id="ARBA00023004"/>
    </source>
</evidence>
<organism evidence="13 14">
    <name type="scientific">Mycolicibacterium septicum</name>
    <dbReference type="NCBI Taxonomy" id="98668"/>
    <lineage>
        <taxon>Bacteria</taxon>
        <taxon>Bacillati</taxon>
        <taxon>Actinomycetota</taxon>
        <taxon>Actinomycetes</taxon>
        <taxon>Mycobacteriales</taxon>
        <taxon>Mycobacteriaceae</taxon>
        <taxon>Mycolicibacterium</taxon>
    </lineage>
</organism>
<feature type="transmembrane region" description="Helical" evidence="12">
    <location>
        <begin position="91"/>
        <end position="115"/>
    </location>
</feature>
<keyword evidence="4 12" id="KW-1003">Cell membrane</keyword>
<keyword evidence="8 12" id="KW-0249">Electron transport</keyword>
<keyword evidence="6 12" id="KW-0812">Transmembrane</keyword>
<accession>A0ABW9LTE2</accession>
<proteinExistence type="inferred from homology"/>
<keyword evidence="10 12" id="KW-0408">Iron</keyword>
<dbReference type="EMBL" id="JBKBDE010000003">
    <property type="protein sequence ID" value="MFN6551275.1"/>
    <property type="molecule type" value="Genomic_DNA"/>
</dbReference>
<evidence type="ECO:0000256" key="12">
    <source>
        <dbReference type="PIRNR" id="PIRNR006446"/>
    </source>
</evidence>
<comment type="caution">
    <text evidence="13">The sequence shown here is derived from an EMBL/GenBank/DDBJ whole genome shotgun (WGS) entry which is preliminary data.</text>
</comment>
<keyword evidence="9 12" id="KW-1133">Transmembrane helix</keyword>
<evidence type="ECO:0000256" key="11">
    <source>
        <dbReference type="ARBA" id="ARBA00023136"/>
    </source>
</evidence>